<gene>
    <name evidence="1" type="ORF">FZW98_14845</name>
</gene>
<organism evidence="1 2">
    <name type="scientific">Listeria monocytogenes</name>
    <dbReference type="NCBI Taxonomy" id="1639"/>
    <lineage>
        <taxon>Bacteria</taxon>
        <taxon>Bacillati</taxon>
        <taxon>Bacillota</taxon>
        <taxon>Bacilli</taxon>
        <taxon>Bacillales</taxon>
        <taxon>Listeriaceae</taxon>
        <taxon>Listeria</taxon>
    </lineage>
</organism>
<dbReference type="InterPro" id="IPR011330">
    <property type="entry name" value="Glyco_hydro/deAcase_b/a-brl"/>
</dbReference>
<dbReference type="GO" id="GO:0005975">
    <property type="term" value="P:carbohydrate metabolic process"/>
    <property type="evidence" value="ECO:0007669"/>
    <property type="project" value="InterPro"/>
</dbReference>
<feature type="non-terminal residue" evidence="1">
    <location>
        <position position="24"/>
    </location>
</feature>
<dbReference type="Proteomes" id="UP000322220">
    <property type="component" value="Unassembled WGS sequence"/>
</dbReference>
<evidence type="ECO:0000313" key="1">
    <source>
        <dbReference type="EMBL" id="TYU48778.1"/>
    </source>
</evidence>
<name>A0AB74N8C6_LISMN</name>
<reference evidence="1 2" key="1">
    <citation type="submission" date="2019-08" db="EMBL/GenBank/DDBJ databases">
        <title>Soil Listeria distribution.</title>
        <authorList>
            <person name="Liao J."/>
        </authorList>
    </citation>
    <scope>NUCLEOTIDE SEQUENCE [LARGE SCALE GENOMIC DNA]</scope>
    <source>
        <strain evidence="1 2">IN-RH-2-BL1</strain>
    </source>
</reference>
<sequence length="24" mass="2598">MPKLIIDADDFGLSKAINHGIIES</sequence>
<accession>A0AB74N8C6</accession>
<comment type="caution">
    <text evidence="1">The sequence shown here is derived from an EMBL/GenBank/DDBJ whole genome shotgun (WGS) entry which is preliminary data.</text>
</comment>
<evidence type="ECO:0000313" key="2">
    <source>
        <dbReference type="Proteomes" id="UP000322220"/>
    </source>
</evidence>
<protein>
    <submittedName>
        <fullName evidence="1">PTS cellbiose transporter subunit IIC</fullName>
    </submittedName>
</protein>
<proteinExistence type="predicted"/>
<dbReference type="Gene3D" id="3.20.20.370">
    <property type="entry name" value="Glycoside hydrolase/deacetylase"/>
    <property type="match status" value="1"/>
</dbReference>
<dbReference type="AlphaFoldDB" id="A0AB74N8C6"/>
<dbReference type="SUPFAM" id="SSF88713">
    <property type="entry name" value="Glycoside hydrolase/deacetylase"/>
    <property type="match status" value="1"/>
</dbReference>
<dbReference type="EMBL" id="VTIK01000023">
    <property type="protein sequence ID" value="TYU48778.1"/>
    <property type="molecule type" value="Genomic_DNA"/>
</dbReference>